<reference evidence="2 3" key="1">
    <citation type="journal article" date="2015" name="Nature">
        <title>rRNA introns, odd ribosomes, and small enigmatic genomes across a large radiation of phyla.</title>
        <authorList>
            <person name="Brown C.T."/>
            <person name="Hug L.A."/>
            <person name="Thomas B.C."/>
            <person name="Sharon I."/>
            <person name="Castelle C.J."/>
            <person name="Singh A."/>
            <person name="Wilkins M.J."/>
            <person name="Williams K.H."/>
            <person name="Banfield J.F."/>
        </authorList>
    </citation>
    <scope>NUCLEOTIDE SEQUENCE [LARGE SCALE GENOMIC DNA]</scope>
</reference>
<name>A0A0G1WJA7_9BACT</name>
<accession>A0A0G1WJA7</accession>
<dbReference type="AlphaFoldDB" id="A0A0G1WJA7"/>
<protein>
    <submittedName>
        <fullName evidence="2">Uncharacterized protein</fullName>
    </submittedName>
</protein>
<proteinExistence type="predicted"/>
<dbReference type="Proteomes" id="UP000033882">
    <property type="component" value="Unassembled WGS sequence"/>
</dbReference>
<sequence length="175" mass="19812">MNELAENSIKVLNYVFGAYKDVLPSLQSFSLVITGALLFFVVLAMTKANVIGGKKNKFIDKWNLVDMSKAKMKKAWIEIARGIASGESVAMKQAINNADKMLEEILRERGFAGKTMDERLKQVDESAMENIKEIWQAHKLSDRIKKDPSLKITKEEASNIVFIYRKAFKDHGLID</sequence>
<keyword evidence="1" id="KW-0812">Transmembrane</keyword>
<evidence type="ECO:0000313" key="2">
    <source>
        <dbReference type="EMBL" id="KKU90408.1"/>
    </source>
</evidence>
<keyword evidence="1" id="KW-1133">Transmembrane helix</keyword>
<evidence type="ECO:0000313" key="3">
    <source>
        <dbReference type="Proteomes" id="UP000033882"/>
    </source>
</evidence>
<organism evidence="2 3">
    <name type="scientific">Candidatus Wolfebacteria bacterium GW2011_GWA2_47_9b</name>
    <dbReference type="NCBI Taxonomy" id="1619005"/>
    <lineage>
        <taxon>Bacteria</taxon>
        <taxon>Candidatus Wolfeibacteriota</taxon>
    </lineage>
</organism>
<evidence type="ECO:0000256" key="1">
    <source>
        <dbReference type="SAM" id="Phobius"/>
    </source>
</evidence>
<comment type="caution">
    <text evidence="2">The sequence shown here is derived from an EMBL/GenBank/DDBJ whole genome shotgun (WGS) entry which is preliminary data.</text>
</comment>
<keyword evidence="1" id="KW-0472">Membrane</keyword>
<gene>
    <name evidence="2" type="ORF">UY19_C0003G0063</name>
</gene>
<dbReference type="EMBL" id="LCPB01000003">
    <property type="protein sequence ID" value="KKU90408.1"/>
    <property type="molecule type" value="Genomic_DNA"/>
</dbReference>
<feature type="transmembrane region" description="Helical" evidence="1">
    <location>
        <begin position="26"/>
        <end position="45"/>
    </location>
</feature>